<proteinExistence type="predicted"/>
<keyword evidence="3 10" id="KW-0732">Signal</keyword>
<keyword evidence="5 9" id="KW-1133">Transmembrane helix</keyword>
<comment type="caution">
    <text evidence="11">The sequence shown here is derived from an EMBL/GenBank/DDBJ whole genome shotgun (WGS) entry which is preliminary data.</text>
</comment>
<gene>
    <name evidence="11" type="ORF">Vafri_17538</name>
</gene>
<dbReference type="InterPro" id="IPR017873">
    <property type="entry name" value="Cys-rich_GLG1_repeat_euk"/>
</dbReference>
<evidence type="ECO:0000313" key="11">
    <source>
        <dbReference type="EMBL" id="GIL63486.1"/>
    </source>
</evidence>
<evidence type="ECO:0000256" key="6">
    <source>
        <dbReference type="ARBA" id="ARBA00023136"/>
    </source>
</evidence>
<dbReference type="Pfam" id="PF00839">
    <property type="entry name" value="Cys_rich_FGFR"/>
    <property type="match status" value="8"/>
</dbReference>
<feature type="region of interest" description="Disordered" evidence="8">
    <location>
        <begin position="301"/>
        <end position="370"/>
    </location>
</feature>
<evidence type="ECO:0000256" key="5">
    <source>
        <dbReference type="ARBA" id="ARBA00022989"/>
    </source>
</evidence>
<reference evidence="11" key="1">
    <citation type="journal article" date="2021" name="Proc. Natl. Acad. Sci. U.S.A.">
        <title>Three genomes in the algal genus Volvox reveal the fate of a haploid sex-determining region after a transition to homothallism.</title>
        <authorList>
            <person name="Yamamoto K."/>
            <person name="Hamaji T."/>
            <person name="Kawai-Toyooka H."/>
            <person name="Matsuzaki R."/>
            <person name="Takahashi F."/>
            <person name="Nishimura Y."/>
            <person name="Kawachi M."/>
            <person name="Noguchi H."/>
            <person name="Minakuchi Y."/>
            <person name="Umen J.G."/>
            <person name="Toyoda A."/>
            <person name="Nozaki H."/>
        </authorList>
    </citation>
    <scope>NUCLEOTIDE SEQUENCE</scope>
    <source>
        <strain evidence="11">NIES-3780</strain>
    </source>
</reference>
<feature type="chain" id="PRO_5035201771" description="Golgi apparatus protein 1" evidence="10">
    <location>
        <begin position="25"/>
        <end position="1338"/>
    </location>
</feature>
<evidence type="ECO:0000313" key="12">
    <source>
        <dbReference type="Proteomes" id="UP000747399"/>
    </source>
</evidence>
<dbReference type="EMBL" id="BNCO01000058">
    <property type="protein sequence ID" value="GIL63486.1"/>
    <property type="molecule type" value="Genomic_DNA"/>
</dbReference>
<dbReference type="Proteomes" id="UP000747399">
    <property type="component" value="Unassembled WGS sequence"/>
</dbReference>
<organism evidence="11 12">
    <name type="scientific">Volvox africanus</name>
    <dbReference type="NCBI Taxonomy" id="51714"/>
    <lineage>
        <taxon>Eukaryota</taxon>
        <taxon>Viridiplantae</taxon>
        <taxon>Chlorophyta</taxon>
        <taxon>core chlorophytes</taxon>
        <taxon>Chlorophyceae</taxon>
        <taxon>CS clade</taxon>
        <taxon>Chlamydomonadales</taxon>
        <taxon>Volvocaceae</taxon>
        <taxon>Volvox</taxon>
    </lineage>
</organism>
<dbReference type="InterPro" id="IPR001893">
    <property type="entry name" value="Cys-rich_GLG1_repeat"/>
</dbReference>
<protein>
    <recommendedName>
        <fullName evidence="13">Golgi apparatus protein 1</fullName>
    </recommendedName>
</protein>
<evidence type="ECO:0000256" key="2">
    <source>
        <dbReference type="ARBA" id="ARBA00022692"/>
    </source>
</evidence>
<evidence type="ECO:0008006" key="13">
    <source>
        <dbReference type="Google" id="ProtNLM"/>
    </source>
</evidence>
<keyword evidence="6 9" id="KW-0472">Membrane</keyword>
<evidence type="ECO:0000256" key="8">
    <source>
        <dbReference type="SAM" id="MobiDB-lite"/>
    </source>
</evidence>
<feature type="transmembrane region" description="Helical" evidence="9">
    <location>
        <begin position="1296"/>
        <end position="1319"/>
    </location>
</feature>
<evidence type="ECO:0000256" key="10">
    <source>
        <dbReference type="SAM" id="SignalP"/>
    </source>
</evidence>
<dbReference type="InterPro" id="IPR039728">
    <property type="entry name" value="GLG1"/>
</dbReference>
<sequence length="1338" mass="139246">MVACRLWSALCLLAAYCTIAPVGASLVNAMLGDILPRSHRSLQSAAQEVSSPDVPLNGACVADIVQHCRHLLTEEVKAAISTKANSGQTAAEVGSSGAAAGKPINSNLSVVQQADDGGANGQKNASGGTTAAIASAGAGAAAAQVLEDLVADGAALGSRAKSRDGLTGSGAAAGKPINSNLSVVQQADDGGANGQKNASGGTTAAIASAGAGAAAAQVLEDLVADGAALGSRAKSRDGLTGSGAAAGKPINSNLSVVQQADDGGANGQKNASGGTTAAIASTGAGAAAAQTQEDLVADGAALGSSRSGSGGAADTEKTGGAGSGSAVPPANSSANNDIKDAGAAAEGTSNTSTAVATVRPQQQQQQQQQVVSRRRRQLLAGEVDVIAVAAGKASGESAGVKAGSAVAAELNTAAAHSDDLGQALQLLGLRSELGTRAMAAASAPVAKCLLSAMHASEMSISPGIPSVGDECKAQVRSVLIQRASELRYDPPLLAACAHDIVTNCGDVGPDSVAVIRCLRDAKQQLLPLCRIAITARQAAAAEDLSLDPELQRSCGVERDTLCLEAGWGEGAAQACLLAHLRGSLPQVFSEIIFPAIGTGGGGGGGDSSSPKRRHASSSNSGSAATVELSANCSAALVNRLMAEGEDIRFNYQLSSACAGDKQMLCRDVRPGGAAVLRCLERHLDSPDMSEECSLALGEVRQLRSLDVRLDHTFVVNCADDVRSLCDAAVAEQLGSGPAEVPFGLSAPFECLRSRLDLVRDATCRRHMYESIVAAYTDNRLDAGLMRGCHQEVAVLCPQHPPRALECLQEKIDKFNREDAAAVLKGKVSEQCMAVVLERRTQAATDVAFIPDLMEACAKEKATMCSAPGMEGVRALDCLVDRRNVPGFSERCGEALRGYLTEAARDIRTMAGLNKDCGAEIRTLCKGVQPGEGRVISCLRDQRANITGEACRQQVMRLLGFIVEDHRMDVGLTEACTSDVQKYCGGVEAGDGQVHDCLRRSADHLSPECRAAEEEVERLEHEDVRLNPKLMRECPLAVSGFCADVPPGDARVISCLQTNMDKGHFPAGCRLAIRQLTDRAAVKYSLNFRLRQECDDDAQNLCPEAVDELGTSRAAVTGTGGAHREETTLACLARQSMQLAPGCRSELQALVKLSLNHYRVGMPLTSQCDGDVMQRCQVDQVAAPFLQNGYVLSCLAKHAAHLHKPCWELVSTMDEGQFKRAVAAETTAWQQSQSQSQSGDVSHLDEKVLERLVADLRRELEPRIYSNVHEQINRKAVVMARNVTGALVMTIGPRVNALVHTTTWLLGLTAVGLLGGLLAWRKFLSRGGNLLVVRKDGRV</sequence>
<keyword evidence="2 9" id="KW-0812">Transmembrane</keyword>
<keyword evidence="7" id="KW-0325">Glycoprotein</keyword>
<evidence type="ECO:0000256" key="4">
    <source>
        <dbReference type="ARBA" id="ARBA00022737"/>
    </source>
</evidence>
<keyword evidence="12" id="KW-1185">Reference proteome</keyword>
<dbReference type="PROSITE" id="PS51289">
    <property type="entry name" value="GLG1_C_RICH"/>
    <property type="match status" value="2"/>
</dbReference>
<dbReference type="GO" id="GO:0000139">
    <property type="term" value="C:Golgi membrane"/>
    <property type="evidence" value="ECO:0007669"/>
    <property type="project" value="InterPro"/>
</dbReference>
<evidence type="ECO:0000256" key="7">
    <source>
        <dbReference type="ARBA" id="ARBA00023180"/>
    </source>
</evidence>
<dbReference type="PANTHER" id="PTHR11884">
    <property type="entry name" value="SELECTIN LIGAND RELATED"/>
    <property type="match status" value="1"/>
</dbReference>
<evidence type="ECO:0000256" key="3">
    <source>
        <dbReference type="ARBA" id="ARBA00022729"/>
    </source>
</evidence>
<feature type="compositionally biased region" description="Low complexity" evidence="8">
    <location>
        <begin position="358"/>
        <end position="370"/>
    </location>
</feature>
<dbReference type="PANTHER" id="PTHR11884:SF1">
    <property type="entry name" value="GOLGI APPARATUS PROTEIN 1"/>
    <property type="match status" value="1"/>
</dbReference>
<evidence type="ECO:0000256" key="1">
    <source>
        <dbReference type="ARBA" id="ARBA00004479"/>
    </source>
</evidence>
<feature type="compositionally biased region" description="Low complexity" evidence="8">
    <location>
        <begin position="324"/>
        <end position="336"/>
    </location>
</feature>
<comment type="subcellular location">
    <subcellularLocation>
        <location evidence="1">Membrane</location>
        <topology evidence="1">Single-pass type I membrane protein</topology>
    </subcellularLocation>
</comment>
<accession>A0A8J4BQP8</accession>
<evidence type="ECO:0000256" key="9">
    <source>
        <dbReference type="SAM" id="Phobius"/>
    </source>
</evidence>
<keyword evidence="4" id="KW-0677">Repeat</keyword>
<name>A0A8J4BQP8_9CHLO</name>
<feature type="region of interest" description="Disordered" evidence="8">
    <location>
        <begin position="600"/>
        <end position="622"/>
    </location>
</feature>
<feature type="signal peptide" evidence="10">
    <location>
        <begin position="1"/>
        <end position="24"/>
    </location>
</feature>